<name>A0A1G6P6M0_9BACI</name>
<organism evidence="1 2">
    <name type="scientific">Shouchella lonarensis</name>
    <dbReference type="NCBI Taxonomy" id="1464122"/>
    <lineage>
        <taxon>Bacteria</taxon>
        <taxon>Bacillati</taxon>
        <taxon>Bacillota</taxon>
        <taxon>Bacilli</taxon>
        <taxon>Bacillales</taxon>
        <taxon>Bacillaceae</taxon>
        <taxon>Shouchella</taxon>
    </lineage>
</organism>
<sequence length="161" mass="18742">MTVITTLPAKRKEKQQLFERKMLRQLSLDELERDIHQCFRPLLSLQCTSRKMNAGAVSKNQSVQAYPFLLDQCLDTVIDAYLLGATHGRFGFYGETVCEAKERCDIEREVFVHGLCAALMGWADEPKERYELFLGATEPLIDRWWNKGFQEGKKAYRLRLY</sequence>
<reference evidence="2" key="1">
    <citation type="submission" date="2016-09" db="EMBL/GenBank/DDBJ databases">
        <authorList>
            <person name="Varghese N."/>
            <person name="Submissions S."/>
        </authorList>
    </citation>
    <scope>NUCLEOTIDE SEQUENCE [LARGE SCALE GENOMIC DNA]</scope>
    <source>
        <strain evidence="2">25nlg</strain>
    </source>
</reference>
<evidence type="ECO:0008006" key="3">
    <source>
        <dbReference type="Google" id="ProtNLM"/>
    </source>
</evidence>
<proteinExistence type="predicted"/>
<dbReference type="STRING" id="1464122.SAMN05421737_11527"/>
<dbReference type="Proteomes" id="UP000242662">
    <property type="component" value="Unassembled WGS sequence"/>
</dbReference>
<dbReference type="EMBL" id="FMYM01000015">
    <property type="protein sequence ID" value="SDC75729.1"/>
    <property type="molecule type" value="Genomic_DNA"/>
</dbReference>
<dbReference type="AlphaFoldDB" id="A0A1G6P6M0"/>
<accession>A0A1G6P6M0</accession>
<keyword evidence="2" id="KW-1185">Reference proteome</keyword>
<protein>
    <recommendedName>
        <fullName evidence="3">DUF2521 family protein</fullName>
    </recommendedName>
</protein>
<dbReference type="InterPro" id="IPR019667">
    <property type="entry name" value="Uncharacterised_YbaK"/>
</dbReference>
<evidence type="ECO:0000313" key="1">
    <source>
        <dbReference type="EMBL" id="SDC75729.1"/>
    </source>
</evidence>
<gene>
    <name evidence="1" type="ORF">SAMN05421737_11527</name>
</gene>
<dbReference type="RefSeq" id="WP_245701291.1">
    <property type="nucleotide sequence ID" value="NZ_FMYM01000015.1"/>
</dbReference>
<dbReference type="Pfam" id="PF10730">
    <property type="entry name" value="DUF2521"/>
    <property type="match status" value="1"/>
</dbReference>
<evidence type="ECO:0000313" key="2">
    <source>
        <dbReference type="Proteomes" id="UP000242662"/>
    </source>
</evidence>